<keyword evidence="3 9" id="KW-0812">Transmembrane</keyword>
<accession>A0A8T2GCY1</accession>
<dbReference type="OrthoDB" id="1388414at2759"/>
<dbReference type="GO" id="GO:0016020">
    <property type="term" value="C:membrane"/>
    <property type="evidence" value="ECO:0007669"/>
    <property type="project" value="UniProtKB-SubCell"/>
</dbReference>
<evidence type="ECO:0000256" key="9">
    <source>
        <dbReference type="RuleBase" id="RU280816"/>
    </source>
</evidence>
<evidence type="ECO:0000256" key="5">
    <source>
        <dbReference type="ARBA" id="ARBA00022860"/>
    </source>
</evidence>
<evidence type="ECO:0000256" key="10">
    <source>
        <dbReference type="SAM" id="Coils"/>
    </source>
</evidence>
<dbReference type="Pfam" id="PF03094">
    <property type="entry name" value="Mlo"/>
    <property type="match status" value="2"/>
</dbReference>
<comment type="domain">
    <text evidence="9">The C-terminus contains a calmodulin-binding domain, which binds calmodulin in a calcium-dependent fashion.</text>
</comment>
<keyword evidence="6 9" id="KW-1133">Transmembrane helix</keyword>
<feature type="transmembrane region" description="Helical" evidence="11">
    <location>
        <begin position="39"/>
        <end position="55"/>
    </location>
</feature>
<evidence type="ECO:0000256" key="12">
    <source>
        <dbReference type="SAM" id="SignalP"/>
    </source>
</evidence>
<evidence type="ECO:0000256" key="8">
    <source>
        <dbReference type="ARBA" id="ARBA00023265"/>
    </source>
</evidence>
<keyword evidence="4 9" id="KW-0611">Plant defense</keyword>
<dbReference type="GO" id="GO:0006952">
    <property type="term" value="P:defense response"/>
    <property type="evidence" value="ECO:0007669"/>
    <property type="project" value="UniProtKB-KW"/>
</dbReference>
<feature type="chain" id="PRO_5035799155" description="MLO-like protein" evidence="12">
    <location>
        <begin position="24"/>
        <end position="512"/>
    </location>
</feature>
<protein>
    <recommendedName>
        <fullName evidence="9">MLO-like protein</fullName>
    </recommendedName>
</protein>
<keyword evidence="5 9" id="KW-0112">Calmodulin-binding</keyword>
<keyword evidence="14" id="KW-1185">Reference proteome</keyword>
<name>A0A8T2GCY1_ARASU</name>
<feature type="transmembrane region" description="Helical" evidence="11">
    <location>
        <begin position="194"/>
        <end position="215"/>
    </location>
</feature>
<dbReference type="PANTHER" id="PTHR31942">
    <property type="entry name" value="MLO-LIKE PROTEIN 1"/>
    <property type="match status" value="1"/>
</dbReference>
<gene>
    <name evidence="9" type="primary">MLO</name>
    <name evidence="13" type="ORF">ISN44_As02g011430</name>
</gene>
<feature type="signal peptide" evidence="12">
    <location>
        <begin position="1"/>
        <end position="23"/>
    </location>
</feature>
<evidence type="ECO:0000256" key="6">
    <source>
        <dbReference type="ARBA" id="ARBA00022989"/>
    </source>
</evidence>
<comment type="caution">
    <text evidence="13">The sequence shown here is derived from an EMBL/GenBank/DDBJ whole genome shotgun (WGS) entry which is preliminary data.</text>
</comment>
<evidence type="ECO:0000256" key="7">
    <source>
        <dbReference type="ARBA" id="ARBA00023136"/>
    </source>
</evidence>
<reference evidence="13 14" key="1">
    <citation type="submission" date="2020-12" db="EMBL/GenBank/DDBJ databases">
        <title>Concerted genomic and epigenomic changes stabilize Arabidopsis allopolyploids.</title>
        <authorList>
            <person name="Chen Z."/>
        </authorList>
    </citation>
    <scope>NUCLEOTIDE SEQUENCE [LARGE SCALE GENOMIC DNA]</scope>
    <source>
        <strain evidence="13">As9502</strain>
        <tissue evidence="13">Leaf</tissue>
    </source>
</reference>
<evidence type="ECO:0000313" key="14">
    <source>
        <dbReference type="Proteomes" id="UP000694251"/>
    </source>
</evidence>
<evidence type="ECO:0000256" key="1">
    <source>
        <dbReference type="ARBA" id="ARBA00004141"/>
    </source>
</evidence>
<evidence type="ECO:0000256" key="11">
    <source>
        <dbReference type="SAM" id="Phobius"/>
    </source>
</evidence>
<dbReference type="InterPro" id="IPR004326">
    <property type="entry name" value="Mlo"/>
</dbReference>
<organism evidence="13 14">
    <name type="scientific">Arabidopsis suecica</name>
    <name type="common">Swedish thale-cress</name>
    <name type="synonym">Cardaminopsis suecica</name>
    <dbReference type="NCBI Taxonomy" id="45249"/>
    <lineage>
        <taxon>Eukaryota</taxon>
        <taxon>Viridiplantae</taxon>
        <taxon>Streptophyta</taxon>
        <taxon>Embryophyta</taxon>
        <taxon>Tracheophyta</taxon>
        <taxon>Spermatophyta</taxon>
        <taxon>Magnoliopsida</taxon>
        <taxon>eudicotyledons</taxon>
        <taxon>Gunneridae</taxon>
        <taxon>Pentapetalae</taxon>
        <taxon>rosids</taxon>
        <taxon>malvids</taxon>
        <taxon>Brassicales</taxon>
        <taxon>Brassicaceae</taxon>
        <taxon>Camelineae</taxon>
        <taxon>Arabidopsis</taxon>
    </lineage>
</organism>
<dbReference type="GO" id="GO:0005516">
    <property type="term" value="F:calmodulin binding"/>
    <property type="evidence" value="ECO:0007669"/>
    <property type="project" value="UniProtKB-KW"/>
</dbReference>
<feature type="transmembrane region" description="Helical" evidence="11">
    <location>
        <begin position="377"/>
        <end position="405"/>
    </location>
</feature>
<dbReference type="Proteomes" id="UP000694251">
    <property type="component" value="Chromosome 2"/>
</dbReference>
<proteinExistence type="inferred from homology"/>
<dbReference type="PANTHER" id="PTHR31942:SF79">
    <property type="entry name" value="MLO-LIKE PROTEIN 10-RELATED"/>
    <property type="match status" value="1"/>
</dbReference>
<dbReference type="EMBL" id="JAEFBJ010000002">
    <property type="protein sequence ID" value="KAG7641091.1"/>
    <property type="molecule type" value="Genomic_DNA"/>
</dbReference>
<dbReference type="AlphaFoldDB" id="A0A8T2GCY1"/>
<keyword evidence="7 9" id="KW-0472">Membrane</keyword>
<comment type="similarity">
    <text evidence="2 9">Belongs to the MLO family.</text>
</comment>
<comment type="subcellular location">
    <subcellularLocation>
        <location evidence="1 9">Membrane</location>
        <topology evidence="1 9">Multi-pass membrane protein</topology>
    </subcellularLocation>
</comment>
<comment type="function">
    <text evidence="9">May be involved in modulation of pathogen defense and leaf cell death.</text>
</comment>
<evidence type="ECO:0000256" key="3">
    <source>
        <dbReference type="ARBA" id="ARBA00022692"/>
    </source>
</evidence>
<feature type="coiled-coil region" evidence="10">
    <location>
        <begin position="481"/>
        <end position="508"/>
    </location>
</feature>
<keyword evidence="10" id="KW-0175">Coiled coil</keyword>
<keyword evidence="8 9" id="KW-0568">Pathogenesis-related protein</keyword>
<keyword evidence="12" id="KW-0732">Signal</keyword>
<evidence type="ECO:0000313" key="13">
    <source>
        <dbReference type="EMBL" id="KAG7641091.1"/>
    </source>
</evidence>
<sequence>MITRSRCRRSLLWFLVFHGGATATGAPSGGKELSQTPTWAVAVVCTFLILISHLLEKGLQRLANVCFLLLLLLFLRVFLFKHSLSETYEFVSSQWLWKKHKNSLLEALEKIKAELMILGFISLLLTFGEPYILKICVPRKAALSMLPCLSEDTVLFQKLAPSSLSRHLLAAGDTSINCKQGSEPLITLKGLHQLHILLFFLAIFHIVYSLITMMLSRLKIRGWKKWEQETLSNDYEFSIDHSRLRLTHETSFVREHTSFWTTTPFFFYVGCFFRQFFVSVERTDYLTLRHGFISIILAVGTKLQAIMATMALEIVETHAVVQGMPLVQGSDRYFWFDCPQLLLHLIHFALFQNAFQITHFFWIWYSFGLKSCFHKDFNLVVSKLFLCLGALILCSYITLPLYALVTQMGSHMKKAVFDEQMAKALKKWHKDIKLKKGKARKLPSKTLGVSESFSLSSSSSATTLHRSKTTGHSSNIIYYKQEDEEDEMSDLEAGAEDAIDRIQQQEMQFHNS</sequence>
<evidence type="ECO:0000256" key="2">
    <source>
        <dbReference type="ARBA" id="ARBA00006574"/>
    </source>
</evidence>
<feature type="transmembrane region" description="Helical" evidence="11">
    <location>
        <begin position="341"/>
        <end position="365"/>
    </location>
</feature>
<feature type="transmembrane region" description="Helical" evidence="11">
    <location>
        <begin position="62"/>
        <end position="80"/>
    </location>
</feature>
<evidence type="ECO:0000256" key="4">
    <source>
        <dbReference type="ARBA" id="ARBA00022821"/>
    </source>
</evidence>